<dbReference type="EMBL" id="FNJJ01000010">
    <property type="protein sequence ID" value="SDP98772.1"/>
    <property type="molecule type" value="Genomic_DNA"/>
</dbReference>
<dbReference type="AlphaFoldDB" id="A0A1H0X7A3"/>
<sequence>MLYAIDFHTGGARRHPGNSDAHEIIALGELDDLSRRHMTFDELAVNHRGVTRRQPRRNAQTLLHCRHVAFDMVDDFEAIRFEV</sequence>
<evidence type="ECO:0000313" key="2">
    <source>
        <dbReference type="Proteomes" id="UP000199460"/>
    </source>
</evidence>
<organism evidence="1 2">
    <name type="scientific">Ectopseudomonas guguanensis</name>
    <dbReference type="NCBI Taxonomy" id="1198456"/>
    <lineage>
        <taxon>Bacteria</taxon>
        <taxon>Pseudomonadati</taxon>
        <taxon>Pseudomonadota</taxon>
        <taxon>Gammaproteobacteria</taxon>
        <taxon>Pseudomonadales</taxon>
        <taxon>Pseudomonadaceae</taxon>
        <taxon>Ectopseudomonas</taxon>
    </lineage>
</organism>
<reference evidence="2" key="1">
    <citation type="submission" date="2016-10" db="EMBL/GenBank/DDBJ databases">
        <authorList>
            <person name="Varghese N."/>
            <person name="Submissions S."/>
        </authorList>
    </citation>
    <scope>NUCLEOTIDE SEQUENCE [LARGE SCALE GENOMIC DNA]</scope>
    <source>
        <strain evidence="2">JCM 18416</strain>
    </source>
</reference>
<keyword evidence="2" id="KW-1185">Reference proteome</keyword>
<gene>
    <name evidence="1" type="ORF">SAMN05216213_11075</name>
</gene>
<protein>
    <submittedName>
        <fullName evidence="1">Uncharacterized protein</fullName>
    </submittedName>
</protein>
<proteinExistence type="predicted"/>
<dbReference type="Proteomes" id="UP000199460">
    <property type="component" value="Unassembled WGS sequence"/>
</dbReference>
<name>A0A1H0X7A3_9GAMM</name>
<evidence type="ECO:0000313" key="1">
    <source>
        <dbReference type="EMBL" id="SDP98772.1"/>
    </source>
</evidence>
<accession>A0A1H0X7A3</accession>